<dbReference type="PANTHER" id="PTHR42686:SF1">
    <property type="entry name" value="GH17980P-RELATED"/>
    <property type="match status" value="1"/>
</dbReference>
<dbReference type="InterPro" id="IPR023210">
    <property type="entry name" value="NADP_OxRdtase_dom"/>
</dbReference>
<dbReference type="OrthoDB" id="5286008at2759"/>
<dbReference type="GO" id="GO:0005829">
    <property type="term" value="C:cytosol"/>
    <property type="evidence" value="ECO:0007669"/>
    <property type="project" value="TreeGrafter"/>
</dbReference>
<dbReference type="Proteomes" id="UP000194127">
    <property type="component" value="Unassembled WGS sequence"/>
</dbReference>
<dbReference type="InterPro" id="IPR020471">
    <property type="entry name" value="AKR"/>
</dbReference>
<dbReference type="Gene3D" id="3.20.20.100">
    <property type="entry name" value="NADP-dependent oxidoreductase domain"/>
    <property type="match status" value="1"/>
</dbReference>
<dbReference type="Pfam" id="PF00248">
    <property type="entry name" value="Aldo_ket_red"/>
    <property type="match status" value="1"/>
</dbReference>
<dbReference type="RefSeq" id="XP_024337325.1">
    <property type="nucleotide sequence ID" value="XM_024479396.1"/>
</dbReference>
<dbReference type="PANTHER" id="PTHR42686">
    <property type="entry name" value="GH17980P-RELATED"/>
    <property type="match status" value="1"/>
</dbReference>
<dbReference type="SUPFAM" id="SSF51430">
    <property type="entry name" value="NAD(P)-linked oxidoreductase"/>
    <property type="match status" value="1"/>
</dbReference>
<dbReference type="GO" id="GO:0070485">
    <property type="term" value="P:dehydro-D-arabinono-1,4-lactone biosynthetic process"/>
    <property type="evidence" value="ECO:0007669"/>
    <property type="project" value="TreeGrafter"/>
</dbReference>
<name>A0A1X6MW03_9APHY</name>
<feature type="domain" description="NADP-dependent oxidoreductase" evidence="1">
    <location>
        <begin position="60"/>
        <end position="374"/>
    </location>
</feature>
<evidence type="ECO:0000259" key="1">
    <source>
        <dbReference type="Pfam" id="PF00248"/>
    </source>
</evidence>
<evidence type="ECO:0000313" key="3">
    <source>
        <dbReference type="Proteomes" id="UP000194127"/>
    </source>
</evidence>
<dbReference type="AlphaFoldDB" id="A0A1X6MW03"/>
<dbReference type="GeneID" id="36324346"/>
<dbReference type="GO" id="GO:0045290">
    <property type="term" value="F:D-arabinose 1-dehydrogenase [NAD(P)+] activity"/>
    <property type="evidence" value="ECO:0007669"/>
    <property type="project" value="TreeGrafter"/>
</dbReference>
<keyword evidence="3" id="KW-1185">Reference proteome</keyword>
<proteinExistence type="predicted"/>
<gene>
    <name evidence="2" type="ORF">POSPLADRAFT_1047954</name>
</gene>
<dbReference type="STRING" id="670580.A0A1X6MW03"/>
<evidence type="ECO:0000313" key="2">
    <source>
        <dbReference type="EMBL" id="OSX60531.1"/>
    </source>
</evidence>
<reference evidence="2 3" key="1">
    <citation type="submission" date="2017-04" db="EMBL/GenBank/DDBJ databases">
        <title>Genome Sequence of the Model Brown-Rot Fungus Postia placenta SB12.</title>
        <authorList>
            <consortium name="DOE Joint Genome Institute"/>
            <person name="Gaskell J."/>
            <person name="Kersten P."/>
            <person name="Larrondo L.F."/>
            <person name="Canessa P."/>
            <person name="Martinez D."/>
            <person name="Hibbett D."/>
            <person name="Schmoll M."/>
            <person name="Kubicek C.P."/>
            <person name="Martinez A.T."/>
            <person name="Yadav J."/>
            <person name="Master E."/>
            <person name="Magnuson J.K."/>
            <person name="James T."/>
            <person name="Yaver D."/>
            <person name="Berka R."/>
            <person name="Labutti K."/>
            <person name="Lipzen A."/>
            <person name="Aerts A."/>
            <person name="Barry K."/>
            <person name="Henrissat B."/>
            <person name="Blanchette R."/>
            <person name="Grigoriev I."/>
            <person name="Cullen D."/>
        </authorList>
    </citation>
    <scope>NUCLEOTIDE SEQUENCE [LARGE SCALE GENOMIC DNA]</scope>
    <source>
        <strain evidence="2 3">MAD-698-R-SB12</strain>
    </source>
</reference>
<protein>
    <recommendedName>
        <fullName evidence="1">NADP-dependent oxidoreductase domain-containing protein</fullName>
    </recommendedName>
</protein>
<dbReference type="InterPro" id="IPR036812">
    <property type="entry name" value="NAD(P)_OxRdtase_dom_sf"/>
</dbReference>
<sequence>MVVRLDSLQPVYSLPSLDIPDEAEDAPAPGLPVVRWAWAMCYFLSNLLKATTGSSRLPAIVFGAAALSSIYNVQDHLSSFNPVRTVRLALRYGVTAFDTSAYYQESEIVLGTALKALELDFPRSTYKLMTKCGRYGSTVADFDYSPATIRASVQRSLARLNTNYLDAVYLHDVEFVCTQVGPREAGDPTIALGDAQAEYGLAPGQEGEVWGEGDQKIVDALGELRRMQDEGIIKAIGITGYPLPTLLRLALLALHTPPYKALDVLLSYSHLTVQTTTFAAFAPHFRERARISQLLTASPLNMGLLTPTPPSWHPASQELRAAAGRANVVCAEWEGGLPNVSVGFGYGKAIELDVPMVVGLSNTREVHENVHVYRAVRDGKDETRRAQEDAVVRSFGDLQQWSWASPPAHLI</sequence>
<accession>A0A1X6MW03</accession>
<dbReference type="EMBL" id="KZ110600">
    <property type="protein sequence ID" value="OSX60531.1"/>
    <property type="molecule type" value="Genomic_DNA"/>
</dbReference>
<organism evidence="2 3">
    <name type="scientific">Postia placenta MAD-698-R-SB12</name>
    <dbReference type="NCBI Taxonomy" id="670580"/>
    <lineage>
        <taxon>Eukaryota</taxon>
        <taxon>Fungi</taxon>
        <taxon>Dikarya</taxon>
        <taxon>Basidiomycota</taxon>
        <taxon>Agaricomycotina</taxon>
        <taxon>Agaricomycetes</taxon>
        <taxon>Polyporales</taxon>
        <taxon>Adustoporiaceae</taxon>
        <taxon>Rhodonia</taxon>
    </lineage>
</organism>